<dbReference type="Proteomes" id="UP000739538">
    <property type="component" value="Unassembled WGS sequence"/>
</dbReference>
<accession>A0A956NBL5</accession>
<dbReference type="InterPro" id="IPR052196">
    <property type="entry name" value="Bact_Kbp"/>
</dbReference>
<dbReference type="SMART" id="SM00257">
    <property type="entry name" value="LysM"/>
    <property type="match status" value="1"/>
</dbReference>
<evidence type="ECO:0000259" key="4">
    <source>
        <dbReference type="PROSITE" id="PS50914"/>
    </source>
</evidence>
<dbReference type="InterPro" id="IPR036779">
    <property type="entry name" value="LysM_dom_sf"/>
</dbReference>
<dbReference type="FunFam" id="3.10.350.10:FF:000001">
    <property type="entry name" value="Peptidoglycan-binding protein LysM"/>
    <property type="match status" value="1"/>
</dbReference>
<evidence type="ECO:0000256" key="1">
    <source>
        <dbReference type="ARBA" id="ARBA00004496"/>
    </source>
</evidence>
<dbReference type="AlphaFoldDB" id="A0A956NBL5"/>
<dbReference type="Pfam" id="PF01476">
    <property type="entry name" value="LysM"/>
    <property type="match status" value="1"/>
</dbReference>
<evidence type="ECO:0000256" key="2">
    <source>
        <dbReference type="ARBA" id="ARBA00022490"/>
    </source>
</evidence>
<sequence length="178" mass="19000">MGLIQFVKDAGSKLADMFDKDDEKQEAARKAAKEASDAALARDAKNAATGRALHALVVKMGLASEDLGVGFDDGRVTLSGTVPSQEVREKIILVVGNTHGVSEVDDQLTVVEPKPEATLYTVVRGDSLSKIAKAHYGDAMKYPVIFEANRPMLSDPDKIYPGQVLRIPPLDEGGAPLV</sequence>
<dbReference type="Gene3D" id="3.30.1340.30">
    <property type="match status" value="1"/>
</dbReference>
<comment type="caution">
    <text evidence="6">The sequence shown here is derived from an EMBL/GenBank/DDBJ whole genome shotgun (WGS) entry which is preliminary data.</text>
</comment>
<feature type="domain" description="BON" evidence="4">
    <location>
        <begin position="44"/>
        <end position="112"/>
    </location>
</feature>
<dbReference type="Gene3D" id="3.10.350.10">
    <property type="entry name" value="LysM domain"/>
    <property type="match status" value="1"/>
</dbReference>
<organism evidence="6 7">
    <name type="scientific">Eiseniibacteriota bacterium</name>
    <dbReference type="NCBI Taxonomy" id="2212470"/>
    <lineage>
        <taxon>Bacteria</taxon>
        <taxon>Candidatus Eiseniibacteriota</taxon>
    </lineage>
</organism>
<protein>
    <recommendedName>
        <fullName evidence="3">Potassium binding protein Kbp</fullName>
    </recommendedName>
</protein>
<evidence type="ECO:0000313" key="6">
    <source>
        <dbReference type="EMBL" id="MCA9756174.1"/>
    </source>
</evidence>
<comment type="subcellular location">
    <subcellularLocation>
        <location evidence="1">Cytoplasm</location>
    </subcellularLocation>
</comment>
<dbReference type="GO" id="GO:0005737">
    <property type="term" value="C:cytoplasm"/>
    <property type="evidence" value="ECO:0007669"/>
    <property type="project" value="UniProtKB-SubCell"/>
</dbReference>
<dbReference type="SUPFAM" id="SSF54106">
    <property type="entry name" value="LysM domain"/>
    <property type="match status" value="1"/>
</dbReference>
<dbReference type="CDD" id="cd00118">
    <property type="entry name" value="LysM"/>
    <property type="match status" value="1"/>
</dbReference>
<reference evidence="6" key="2">
    <citation type="journal article" date="2021" name="Microbiome">
        <title>Successional dynamics and alternative stable states in a saline activated sludge microbial community over 9 years.</title>
        <authorList>
            <person name="Wang Y."/>
            <person name="Ye J."/>
            <person name="Ju F."/>
            <person name="Liu L."/>
            <person name="Boyd J.A."/>
            <person name="Deng Y."/>
            <person name="Parks D.H."/>
            <person name="Jiang X."/>
            <person name="Yin X."/>
            <person name="Woodcroft B.J."/>
            <person name="Tyson G.W."/>
            <person name="Hugenholtz P."/>
            <person name="Polz M.F."/>
            <person name="Zhang T."/>
        </authorList>
    </citation>
    <scope>NUCLEOTIDE SEQUENCE</scope>
    <source>
        <strain evidence="6">HKST-UBA02</strain>
    </source>
</reference>
<feature type="domain" description="LysM" evidence="5">
    <location>
        <begin position="118"/>
        <end position="167"/>
    </location>
</feature>
<evidence type="ECO:0000259" key="5">
    <source>
        <dbReference type="PROSITE" id="PS51782"/>
    </source>
</evidence>
<dbReference type="InterPro" id="IPR018392">
    <property type="entry name" value="LysM"/>
</dbReference>
<dbReference type="PANTHER" id="PTHR34700:SF8">
    <property type="entry name" value="POTASSIUM BINDING PROTEIN KBP"/>
    <property type="match status" value="1"/>
</dbReference>
<dbReference type="InterPro" id="IPR007055">
    <property type="entry name" value="BON_dom"/>
</dbReference>
<dbReference type="PANTHER" id="PTHR34700">
    <property type="entry name" value="POTASSIUM BINDING PROTEIN KBP"/>
    <property type="match status" value="1"/>
</dbReference>
<name>A0A956NBL5_UNCEI</name>
<dbReference type="NCBIfam" id="NF008399">
    <property type="entry name" value="PRK11198.1"/>
    <property type="match status" value="1"/>
</dbReference>
<evidence type="ECO:0000313" key="7">
    <source>
        <dbReference type="Proteomes" id="UP000739538"/>
    </source>
</evidence>
<reference evidence="6" key="1">
    <citation type="submission" date="2020-04" db="EMBL/GenBank/DDBJ databases">
        <authorList>
            <person name="Zhang T."/>
        </authorList>
    </citation>
    <scope>NUCLEOTIDE SEQUENCE</scope>
    <source>
        <strain evidence="6">HKST-UBA02</strain>
    </source>
</reference>
<proteinExistence type="predicted"/>
<dbReference type="PROSITE" id="PS50914">
    <property type="entry name" value="BON"/>
    <property type="match status" value="1"/>
</dbReference>
<dbReference type="EMBL" id="JAGQHS010000044">
    <property type="protein sequence ID" value="MCA9756174.1"/>
    <property type="molecule type" value="Genomic_DNA"/>
</dbReference>
<gene>
    <name evidence="6" type="primary">lysM</name>
    <name evidence="6" type="ORF">KDA27_10250</name>
</gene>
<keyword evidence="2" id="KW-0963">Cytoplasm</keyword>
<evidence type="ECO:0000256" key="3">
    <source>
        <dbReference type="ARBA" id="ARBA00072219"/>
    </source>
</evidence>
<dbReference type="Pfam" id="PF04972">
    <property type="entry name" value="BON"/>
    <property type="match status" value="1"/>
</dbReference>
<dbReference type="PROSITE" id="PS51782">
    <property type="entry name" value="LYSM"/>
    <property type="match status" value="1"/>
</dbReference>